<organism evidence="1">
    <name type="scientific">Rhizophora mucronata</name>
    <name type="common">Asiatic mangrove</name>
    <dbReference type="NCBI Taxonomy" id="61149"/>
    <lineage>
        <taxon>Eukaryota</taxon>
        <taxon>Viridiplantae</taxon>
        <taxon>Streptophyta</taxon>
        <taxon>Embryophyta</taxon>
        <taxon>Tracheophyta</taxon>
        <taxon>Spermatophyta</taxon>
        <taxon>Magnoliopsida</taxon>
        <taxon>eudicotyledons</taxon>
        <taxon>Gunneridae</taxon>
        <taxon>Pentapetalae</taxon>
        <taxon>rosids</taxon>
        <taxon>fabids</taxon>
        <taxon>Malpighiales</taxon>
        <taxon>Rhizophoraceae</taxon>
        <taxon>Rhizophora</taxon>
    </lineage>
</organism>
<evidence type="ECO:0000313" key="1">
    <source>
        <dbReference type="EMBL" id="MBX39258.1"/>
    </source>
</evidence>
<protein>
    <submittedName>
        <fullName evidence="1">Uncharacterized protein</fullName>
    </submittedName>
</protein>
<accession>A0A2P2N9T9</accession>
<proteinExistence type="predicted"/>
<dbReference type="EMBL" id="GGEC01058774">
    <property type="protein sequence ID" value="MBX39258.1"/>
    <property type="molecule type" value="Transcribed_RNA"/>
</dbReference>
<sequence>MPRKVLHDMTPF</sequence>
<reference evidence="1" key="1">
    <citation type="submission" date="2018-02" db="EMBL/GenBank/DDBJ databases">
        <title>Rhizophora mucronata_Transcriptome.</title>
        <authorList>
            <person name="Meera S.P."/>
            <person name="Sreeshan A."/>
            <person name="Augustine A."/>
        </authorList>
    </citation>
    <scope>NUCLEOTIDE SEQUENCE</scope>
    <source>
        <tissue evidence="1">Leaf</tissue>
    </source>
</reference>
<name>A0A2P2N9T9_RHIMU</name>